<dbReference type="GO" id="GO:0009062">
    <property type="term" value="P:fatty acid catabolic process"/>
    <property type="evidence" value="ECO:0007669"/>
    <property type="project" value="TreeGrafter"/>
</dbReference>
<evidence type="ECO:0000256" key="1">
    <source>
        <dbReference type="ARBA" id="ARBA00006538"/>
    </source>
</evidence>
<gene>
    <name evidence="5" type="ORF">BB559_006370</name>
</gene>
<protein>
    <recommendedName>
        <fullName evidence="7">Acyl-CoA thioesterase II</fullName>
    </recommendedName>
</protein>
<evidence type="ECO:0000313" key="5">
    <source>
        <dbReference type="EMBL" id="PVU86873.1"/>
    </source>
</evidence>
<dbReference type="SUPFAM" id="SSF54637">
    <property type="entry name" value="Thioesterase/thiol ester dehydrase-isomerase"/>
    <property type="match status" value="2"/>
</dbReference>
<dbReference type="CDD" id="cd03445">
    <property type="entry name" value="Thioesterase_II_repeat2"/>
    <property type="match status" value="1"/>
</dbReference>
<evidence type="ECO:0008006" key="7">
    <source>
        <dbReference type="Google" id="ProtNLM"/>
    </source>
</evidence>
<feature type="domain" description="Acyl-CoA thioesterase-like N-terminal HotDog" evidence="3">
    <location>
        <begin position="33"/>
        <end position="111"/>
    </location>
</feature>
<proteinExistence type="inferred from homology"/>
<dbReference type="GO" id="GO:0006637">
    <property type="term" value="P:acyl-CoA metabolic process"/>
    <property type="evidence" value="ECO:0007669"/>
    <property type="project" value="InterPro"/>
</dbReference>
<dbReference type="InterPro" id="IPR049449">
    <property type="entry name" value="TesB_ACOT8-like_N"/>
</dbReference>
<accession>A0A2T9Y3J1</accession>
<dbReference type="AlphaFoldDB" id="A0A2T9Y3J1"/>
<dbReference type="EMBL" id="MBFT01000830">
    <property type="protein sequence ID" value="PVU86873.1"/>
    <property type="molecule type" value="Genomic_DNA"/>
</dbReference>
<dbReference type="CDD" id="cd03444">
    <property type="entry name" value="Thioesterase_II_repeat1"/>
    <property type="match status" value="1"/>
</dbReference>
<reference evidence="5 6" key="1">
    <citation type="journal article" date="2018" name="MBio">
        <title>Comparative Genomics Reveals the Core Gene Toolbox for the Fungus-Insect Symbiosis.</title>
        <authorList>
            <person name="Wang Y."/>
            <person name="Stata M."/>
            <person name="Wang W."/>
            <person name="Stajich J.E."/>
            <person name="White M.M."/>
            <person name="Moncalvo J.M."/>
        </authorList>
    </citation>
    <scope>NUCLEOTIDE SEQUENCE [LARGE SCALE GENOMIC DNA]</scope>
    <source>
        <strain evidence="5 6">AUS-77-4</strain>
    </source>
</reference>
<evidence type="ECO:0000313" key="6">
    <source>
        <dbReference type="Proteomes" id="UP000245699"/>
    </source>
</evidence>
<evidence type="ECO:0000259" key="4">
    <source>
        <dbReference type="Pfam" id="PF20789"/>
    </source>
</evidence>
<dbReference type="GO" id="GO:0047617">
    <property type="term" value="F:fatty acyl-CoA hydrolase activity"/>
    <property type="evidence" value="ECO:0007669"/>
    <property type="project" value="InterPro"/>
</dbReference>
<dbReference type="InterPro" id="IPR049450">
    <property type="entry name" value="ACOT8-like_C"/>
</dbReference>
<dbReference type="OrthoDB" id="68328at2759"/>
<sequence length="359" mass="41514">MEKVKSDIKEYFFVEEVSKDLFVSTYSWKFGAARGLFGGQVISQTLAAAILTVEPEFSVHSMHSYFLLAGKYDTPLYFHVKRLRDGRSFASRSVLAKQDGNAIFSLTCSFQKPESRPANIQYKMPDVYPPEYKHYEIYDHKNHEPHGSIFLRPDLNVSIFDKYKFESRTATHKDPEICKVLEAVPDSYGSNGELKSRHGDETGPPYNLRWFRINENLEKVSKQVHFLAIAFMSDFWAPCNVSVPYFWGYNEGKLELSMMTTLDNSVWFHSDLRSDEWLLFESESPTVVGGRQLIKGRFYTSSGRYVASFTQENVYRTKVLKPDARSRLEYSHILPKLVEHGNIDKKVDSKNDFKKLPKL</sequence>
<name>A0A2T9Y3J1_9FUNG</name>
<evidence type="ECO:0000256" key="2">
    <source>
        <dbReference type="ARBA" id="ARBA00022801"/>
    </source>
</evidence>
<dbReference type="PANTHER" id="PTHR11066">
    <property type="entry name" value="ACYL-COA THIOESTERASE"/>
    <property type="match status" value="1"/>
</dbReference>
<comment type="similarity">
    <text evidence="1">Belongs to the C/M/P thioester hydrolase family.</text>
</comment>
<feature type="domain" description="Acyl-CoA thioesterase-like C-terminal" evidence="4">
    <location>
        <begin position="196"/>
        <end position="314"/>
    </location>
</feature>
<dbReference type="Gene3D" id="2.40.160.210">
    <property type="entry name" value="Acyl-CoA thioesterase, double hotdog domain"/>
    <property type="match status" value="1"/>
</dbReference>
<evidence type="ECO:0000259" key="3">
    <source>
        <dbReference type="Pfam" id="PF13622"/>
    </source>
</evidence>
<dbReference type="Proteomes" id="UP000245699">
    <property type="component" value="Unassembled WGS sequence"/>
</dbReference>
<dbReference type="PANTHER" id="PTHR11066:SF34">
    <property type="entry name" value="ACYL-COENZYME A THIOESTERASE 8"/>
    <property type="match status" value="1"/>
</dbReference>
<dbReference type="Pfam" id="PF20789">
    <property type="entry name" value="4HBT_3C"/>
    <property type="match status" value="1"/>
</dbReference>
<keyword evidence="6" id="KW-1185">Reference proteome</keyword>
<organism evidence="5 6">
    <name type="scientific">Furculomyces boomerangus</name>
    <dbReference type="NCBI Taxonomy" id="61424"/>
    <lineage>
        <taxon>Eukaryota</taxon>
        <taxon>Fungi</taxon>
        <taxon>Fungi incertae sedis</taxon>
        <taxon>Zoopagomycota</taxon>
        <taxon>Kickxellomycotina</taxon>
        <taxon>Harpellomycetes</taxon>
        <taxon>Harpellales</taxon>
        <taxon>Harpellaceae</taxon>
        <taxon>Furculomyces</taxon>
    </lineage>
</organism>
<dbReference type="Pfam" id="PF13622">
    <property type="entry name" value="4HBT_3"/>
    <property type="match status" value="1"/>
</dbReference>
<dbReference type="GO" id="GO:0005782">
    <property type="term" value="C:peroxisomal matrix"/>
    <property type="evidence" value="ECO:0007669"/>
    <property type="project" value="UniProtKB-SubCell"/>
</dbReference>
<dbReference type="InterPro" id="IPR003703">
    <property type="entry name" value="Acyl_CoA_thio"/>
</dbReference>
<dbReference type="STRING" id="61424.A0A2T9Y3J1"/>
<dbReference type="InterPro" id="IPR042171">
    <property type="entry name" value="Acyl-CoA_hotdog"/>
</dbReference>
<dbReference type="InterPro" id="IPR029069">
    <property type="entry name" value="HotDog_dom_sf"/>
</dbReference>
<comment type="caution">
    <text evidence="5">The sequence shown here is derived from an EMBL/GenBank/DDBJ whole genome shotgun (WGS) entry which is preliminary data.</text>
</comment>
<keyword evidence="2" id="KW-0378">Hydrolase</keyword>